<keyword evidence="5 7" id="KW-0963">Cytoplasm</keyword>
<sequence>MVARRIFEDGLTELHENLLKMGLLVEEAIYMAMKSLVEKDLELALAVVVDDQSINELEVQVEQKCFELIATQQPVGTDLRRIATMLKVSSDLERMGDHAVSIAKATIRLKNETYIKPLIDIPKMSELIKEMVHEVLAAYVELDRDAAIDISKKDDNIDKYYAKIFLELVDIMKENPNWINQASHLLLVAQHLERIGDYVTNICEWIVYLKTGSLIDLNK</sequence>
<evidence type="ECO:0000256" key="6">
    <source>
        <dbReference type="ARBA" id="ARBA00022592"/>
    </source>
</evidence>
<dbReference type="SUPFAM" id="SSF109755">
    <property type="entry name" value="PhoU-like"/>
    <property type="match status" value="1"/>
</dbReference>
<comment type="function">
    <text evidence="7">Plays a role in the regulation of phosphate uptake.</text>
</comment>
<evidence type="ECO:0000256" key="3">
    <source>
        <dbReference type="ARBA" id="ARBA00011738"/>
    </source>
</evidence>
<accession>A0A2N3LNJ0</accession>
<feature type="domain" description="PhoU" evidence="8">
    <location>
        <begin position="18"/>
        <end position="105"/>
    </location>
</feature>
<feature type="domain" description="PhoU" evidence="8">
    <location>
        <begin position="121"/>
        <end position="206"/>
    </location>
</feature>
<reference evidence="9 10" key="1">
    <citation type="submission" date="2017-11" db="EMBL/GenBank/DDBJ databases">
        <title>Bacillus camelliae sp. nov., isolated from pu'er tea.</title>
        <authorList>
            <person name="Niu L."/>
        </authorList>
    </citation>
    <scope>NUCLEOTIDE SEQUENCE [LARGE SCALE GENOMIC DNA]</scope>
    <source>
        <strain evidence="9 10">7578-1</strain>
    </source>
</reference>
<comment type="subcellular location">
    <subcellularLocation>
        <location evidence="1 7">Cytoplasm</location>
    </subcellularLocation>
</comment>
<comment type="caution">
    <text evidence="9">The sequence shown here is derived from an EMBL/GenBank/DDBJ whole genome shotgun (WGS) entry which is preliminary data.</text>
</comment>
<name>A0A2N3LNJ0_9BACI</name>
<evidence type="ECO:0000256" key="5">
    <source>
        <dbReference type="ARBA" id="ARBA00022490"/>
    </source>
</evidence>
<keyword evidence="4 7" id="KW-0813">Transport</keyword>
<evidence type="ECO:0000313" key="9">
    <source>
        <dbReference type="EMBL" id="PKR86200.1"/>
    </source>
</evidence>
<comment type="subunit">
    <text evidence="3 7">Homodimer.</text>
</comment>
<dbReference type="Gene3D" id="1.20.58.220">
    <property type="entry name" value="Phosphate transport system protein phou homolog 2, domain 2"/>
    <property type="match status" value="1"/>
</dbReference>
<dbReference type="AlphaFoldDB" id="A0A2N3LNJ0"/>
<dbReference type="InterPro" id="IPR026022">
    <property type="entry name" value="PhoU_dom"/>
</dbReference>
<dbReference type="GO" id="GO:0045936">
    <property type="term" value="P:negative regulation of phosphate metabolic process"/>
    <property type="evidence" value="ECO:0007669"/>
    <property type="project" value="InterPro"/>
</dbReference>
<dbReference type="GO" id="GO:0006817">
    <property type="term" value="P:phosphate ion transport"/>
    <property type="evidence" value="ECO:0007669"/>
    <property type="project" value="UniProtKB-KW"/>
</dbReference>
<keyword evidence="6 7" id="KW-0592">Phosphate transport</keyword>
<dbReference type="InterPro" id="IPR038078">
    <property type="entry name" value="PhoU-like_sf"/>
</dbReference>
<protein>
    <recommendedName>
        <fullName evidence="7">Phosphate-specific transport system accessory protein PhoU</fullName>
    </recommendedName>
</protein>
<evidence type="ECO:0000259" key="8">
    <source>
        <dbReference type="Pfam" id="PF01895"/>
    </source>
</evidence>
<dbReference type="RefSeq" id="WP_101352839.1">
    <property type="nucleotide sequence ID" value="NZ_PIQO01000002.1"/>
</dbReference>
<evidence type="ECO:0000256" key="4">
    <source>
        <dbReference type="ARBA" id="ARBA00022448"/>
    </source>
</evidence>
<dbReference type="GO" id="GO:0030643">
    <property type="term" value="P:intracellular phosphate ion homeostasis"/>
    <property type="evidence" value="ECO:0007669"/>
    <property type="project" value="InterPro"/>
</dbReference>
<dbReference type="PIRSF" id="PIRSF003107">
    <property type="entry name" value="PhoU"/>
    <property type="match status" value="1"/>
</dbReference>
<evidence type="ECO:0000256" key="7">
    <source>
        <dbReference type="PIRNR" id="PIRNR003107"/>
    </source>
</evidence>
<organism evidence="9 10">
    <name type="scientific">Heyndrickxia camelliae</name>
    <dbReference type="NCBI Taxonomy" id="1707093"/>
    <lineage>
        <taxon>Bacteria</taxon>
        <taxon>Bacillati</taxon>
        <taxon>Bacillota</taxon>
        <taxon>Bacilli</taxon>
        <taxon>Bacillales</taxon>
        <taxon>Bacillaceae</taxon>
        <taxon>Heyndrickxia</taxon>
    </lineage>
</organism>
<dbReference type="OrthoDB" id="9814256at2"/>
<dbReference type="NCBIfam" id="TIGR02135">
    <property type="entry name" value="phoU_full"/>
    <property type="match status" value="1"/>
</dbReference>
<dbReference type="FunFam" id="1.20.58.220:FF:000004">
    <property type="entry name" value="Phosphate-specific transport system accessory protein PhoU"/>
    <property type="match status" value="1"/>
</dbReference>
<keyword evidence="10" id="KW-1185">Reference proteome</keyword>
<dbReference type="GO" id="GO:0005737">
    <property type="term" value="C:cytoplasm"/>
    <property type="evidence" value="ECO:0007669"/>
    <property type="project" value="UniProtKB-SubCell"/>
</dbReference>
<gene>
    <name evidence="9" type="primary">phoU</name>
    <name evidence="9" type="ORF">CWO92_03605</name>
</gene>
<dbReference type="PANTHER" id="PTHR42930">
    <property type="entry name" value="PHOSPHATE-SPECIFIC TRANSPORT SYSTEM ACCESSORY PROTEIN PHOU"/>
    <property type="match status" value="1"/>
</dbReference>
<dbReference type="PANTHER" id="PTHR42930:SF3">
    <property type="entry name" value="PHOSPHATE-SPECIFIC TRANSPORT SYSTEM ACCESSORY PROTEIN PHOU"/>
    <property type="match status" value="1"/>
</dbReference>
<comment type="similarity">
    <text evidence="2 7">Belongs to the PhoU family.</text>
</comment>
<proteinExistence type="inferred from homology"/>
<dbReference type="Pfam" id="PF01895">
    <property type="entry name" value="PhoU"/>
    <property type="match status" value="2"/>
</dbReference>
<evidence type="ECO:0000256" key="1">
    <source>
        <dbReference type="ARBA" id="ARBA00004496"/>
    </source>
</evidence>
<dbReference type="InterPro" id="IPR028366">
    <property type="entry name" value="PhoU"/>
</dbReference>
<evidence type="ECO:0000256" key="2">
    <source>
        <dbReference type="ARBA" id="ARBA00008107"/>
    </source>
</evidence>
<dbReference type="Proteomes" id="UP000233440">
    <property type="component" value="Unassembled WGS sequence"/>
</dbReference>
<evidence type="ECO:0000313" key="10">
    <source>
        <dbReference type="Proteomes" id="UP000233440"/>
    </source>
</evidence>
<dbReference type="EMBL" id="PIQO01000002">
    <property type="protein sequence ID" value="PKR86200.1"/>
    <property type="molecule type" value="Genomic_DNA"/>
</dbReference>